<dbReference type="AlphaFoldDB" id="E9FRV0"/>
<sequence>MAEKGSRLEEENRKMDVSHKEQLAKFERRLSSLTEDHMRLESEHEAMSFEKSGFEQMYLEVKAACEEAETKIQMEGELARREIDAKKQQDKADAESSYTQQLFLVQAEKQEMMESHDRVEQHMLPCLPRSKHHEKN</sequence>
<evidence type="ECO:0000313" key="2">
    <source>
        <dbReference type="EMBL" id="EFX89911.1"/>
    </source>
</evidence>
<organism evidence="2 3">
    <name type="scientific">Daphnia pulex</name>
    <name type="common">Water flea</name>
    <dbReference type="NCBI Taxonomy" id="6669"/>
    <lineage>
        <taxon>Eukaryota</taxon>
        <taxon>Metazoa</taxon>
        <taxon>Ecdysozoa</taxon>
        <taxon>Arthropoda</taxon>
        <taxon>Crustacea</taxon>
        <taxon>Branchiopoda</taxon>
        <taxon>Diplostraca</taxon>
        <taxon>Cladocera</taxon>
        <taxon>Anomopoda</taxon>
        <taxon>Daphniidae</taxon>
        <taxon>Daphnia</taxon>
    </lineage>
</organism>
<evidence type="ECO:0000313" key="3">
    <source>
        <dbReference type="Proteomes" id="UP000000305"/>
    </source>
</evidence>
<dbReference type="InParanoid" id="E9FRV0"/>
<evidence type="ECO:0000256" key="1">
    <source>
        <dbReference type="SAM" id="MobiDB-lite"/>
    </source>
</evidence>
<feature type="region of interest" description="Disordered" evidence="1">
    <location>
        <begin position="113"/>
        <end position="136"/>
    </location>
</feature>
<gene>
    <name evidence="2" type="ORF">DAPPUDRAFT_309557</name>
</gene>
<feature type="region of interest" description="Disordered" evidence="1">
    <location>
        <begin position="1"/>
        <end position="20"/>
    </location>
</feature>
<dbReference type="EMBL" id="GL732523">
    <property type="protein sequence ID" value="EFX89911.1"/>
    <property type="molecule type" value="Genomic_DNA"/>
</dbReference>
<proteinExistence type="predicted"/>
<dbReference type="KEGG" id="dpx:DAPPUDRAFT_309557"/>
<keyword evidence="3" id="KW-1185">Reference proteome</keyword>
<dbReference type="Proteomes" id="UP000000305">
    <property type="component" value="Unassembled WGS sequence"/>
</dbReference>
<reference evidence="2 3" key="1">
    <citation type="journal article" date="2011" name="Science">
        <title>The ecoresponsive genome of Daphnia pulex.</title>
        <authorList>
            <person name="Colbourne J.K."/>
            <person name="Pfrender M.E."/>
            <person name="Gilbert D."/>
            <person name="Thomas W.K."/>
            <person name="Tucker A."/>
            <person name="Oakley T.H."/>
            <person name="Tokishita S."/>
            <person name="Aerts A."/>
            <person name="Arnold G.J."/>
            <person name="Basu M.K."/>
            <person name="Bauer D.J."/>
            <person name="Caceres C.E."/>
            <person name="Carmel L."/>
            <person name="Casola C."/>
            <person name="Choi J.H."/>
            <person name="Detter J.C."/>
            <person name="Dong Q."/>
            <person name="Dusheyko S."/>
            <person name="Eads B.D."/>
            <person name="Frohlich T."/>
            <person name="Geiler-Samerotte K.A."/>
            <person name="Gerlach D."/>
            <person name="Hatcher P."/>
            <person name="Jogdeo S."/>
            <person name="Krijgsveld J."/>
            <person name="Kriventseva E.V."/>
            <person name="Kultz D."/>
            <person name="Laforsch C."/>
            <person name="Lindquist E."/>
            <person name="Lopez J."/>
            <person name="Manak J.R."/>
            <person name="Muller J."/>
            <person name="Pangilinan J."/>
            <person name="Patwardhan R.P."/>
            <person name="Pitluck S."/>
            <person name="Pritham E.J."/>
            <person name="Rechtsteiner A."/>
            <person name="Rho M."/>
            <person name="Rogozin I.B."/>
            <person name="Sakarya O."/>
            <person name="Salamov A."/>
            <person name="Schaack S."/>
            <person name="Shapiro H."/>
            <person name="Shiga Y."/>
            <person name="Skalitzky C."/>
            <person name="Smith Z."/>
            <person name="Souvorov A."/>
            <person name="Sung W."/>
            <person name="Tang Z."/>
            <person name="Tsuchiya D."/>
            <person name="Tu H."/>
            <person name="Vos H."/>
            <person name="Wang M."/>
            <person name="Wolf Y.I."/>
            <person name="Yamagata H."/>
            <person name="Yamada T."/>
            <person name="Ye Y."/>
            <person name="Shaw J.R."/>
            <person name="Andrews J."/>
            <person name="Crease T.J."/>
            <person name="Tang H."/>
            <person name="Lucas S.M."/>
            <person name="Robertson H.M."/>
            <person name="Bork P."/>
            <person name="Koonin E.V."/>
            <person name="Zdobnov E.M."/>
            <person name="Grigoriev I.V."/>
            <person name="Lynch M."/>
            <person name="Boore J.L."/>
        </authorList>
    </citation>
    <scope>NUCLEOTIDE SEQUENCE [LARGE SCALE GENOMIC DNA]</scope>
</reference>
<accession>E9FRV0</accession>
<dbReference type="HOGENOM" id="CLU_155434_0_0_1"/>
<name>E9FRV0_DAPPU</name>
<dbReference type="PhylomeDB" id="E9FRV0"/>
<protein>
    <submittedName>
        <fullName evidence="2">Uncharacterized protein</fullName>
    </submittedName>
</protein>